<dbReference type="PROSITE" id="PS00018">
    <property type="entry name" value="EF_HAND_1"/>
    <property type="match status" value="1"/>
</dbReference>
<feature type="repeat" description="WD" evidence="5">
    <location>
        <begin position="433"/>
        <end position="456"/>
    </location>
</feature>
<dbReference type="InterPro" id="IPR011047">
    <property type="entry name" value="Quinoprotein_ADH-like_sf"/>
</dbReference>
<proteinExistence type="predicted"/>
<accession>A0A9P0HF10</accession>
<dbReference type="Pfam" id="PF00400">
    <property type="entry name" value="WD40"/>
    <property type="match status" value="1"/>
</dbReference>
<feature type="repeat" description="WD" evidence="5">
    <location>
        <begin position="609"/>
        <end position="643"/>
    </location>
</feature>
<reference evidence="7" key="1">
    <citation type="submission" date="2022-01" db="EMBL/GenBank/DDBJ databases">
        <authorList>
            <person name="King R."/>
        </authorList>
    </citation>
    <scope>NUCLEOTIDE SEQUENCE</scope>
</reference>
<dbReference type="OrthoDB" id="6601166at2759"/>
<dbReference type="SUPFAM" id="SSF47473">
    <property type="entry name" value="EF-hand"/>
    <property type="match status" value="1"/>
</dbReference>
<evidence type="ECO:0000313" key="8">
    <source>
        <dbReference type="Proteomes" id="UP001152798"/>
    </source>
</evidence>
<gene>
    <name evidence="7" type="ORF">NEZAVI_LOCUS10265</name>
</gene>
<dbReference type="PROSITE" id="PS50294">
    <property type="entry name" value="WD_REPEATS_REGION"/>
    <property type="match status" value="1"/>
</dbReference>
<dbReference type="InterPro" id="IPR001680">
    <property type="entry name" value="WD40_rpt"/>
</dbReference>
<dbReference type="PROSITE" id="PS50222">
    <property type="entry name" value="EF_HAND_2"/>
    <property type="match status" value="1"/>
</dbReference>
<dbReference type="PANTHER" id="PTHR44324:SF6">
    <property type="entry name" value="EF-HAND CALCIUM BINDING DOMAIN 8"/>
    <property type="match status" value="1"/>
</dbReference>
<dbReference type="InterPro" id="IPR002048">
    <property type="entry name" value="EF_hand_dom"/>
</dbReference>
<evidence type="ECO:0000256" key="4">
    <source>
        <dbReference type="ARBA" id="ARBA00022837"/>
    </source>
</evidence>
<dbReference type="InterPro" id="IPR018247">
    <property type="entry name" value="EF_Hand_1_Ca_BS"/>
</dbReference>
<dbReference type="PROSITE" id="PS00678">
    <property type="entry name" value="WD_REPEATS_1"/>
    <property type="match status" value="2"/>
</dbReference>
<evidence type="ECO:0000256" key="2">
    <source>
        <dbReference type="ARBA" id="ARBA00022574"/>
    </source>
</evidence>
<dbReference type="PROSITE" id="PS50082">
    <property type="entry name" value="WD_REPEATS_2"/>
    <property type="match status" value="2"/>
</dbReference>
<dbReference type="InterPro" id="IPR011992">
    <property type="entry name" value="EF-hand-dom_pair"/>
</dbReference>
<sequence length="660" mass="75285">MDVAKHRMEDFDVKQFIVELAQRDEFIDEMEKRHYIRVYKEMTELKEGIEEPIVKRPDGTPYLFNLLDSQKLLEIKPLFTTEGEGLLSRAKFVELLECHCKKLELTPLHFDRIYQMIDLDMDGMITWEELANYLNQEIRERQVMANGVICDLSEPPIYDSPKFVRNRHGHIISSVAFWPAVTKEKKKDYSAGRFITTSKDGCVDFWNLDMKHLYSSTAFSSVPLKIASTCVTKIVSMADINMIAVCSMDREIRIYDAIADNFRLRTVINDFRHGLVTMEYQFYDTDSVKSWLAVGDTQGNIFVFMFSQNAARTIFSQVIGLPFVSVRYPQVRMGVLEGVEAFEFPKVHPTWIETMFYCEELCALVTTCNNPKNAVMVINVFNNTILASIDVAPGVTVADKLSKEKHEGGEPWADVGVDTTEIVPAKKGRLSHYLVTAGYDTDVRIWDLESTTKPKAVIEGTTSKNVALIVDEDNHTNPWIYTYAREGKITVWDARTRVSLQVYEDNLDKFGPHSPLTFCYNPFFKILVFGAFKLCRLKLGRTFNKDYTAGYCHEREITVALYNYLYDVIITCCSGSVITKWNAFTGEKMYSWIRAHAADILTETISYGITSGTFNPDQSLLATGAVDGSIKMWNFHTGICLRRMELSRGLPGNGGAVHRR</sequence>
<evidence type="ECO:0000256" key="3">
    <source>
        <dbReference type="ARBA" id="ARBA00022737"/>
    </source>
</evidence>
<keyword evidence="3" id="KW-0677">Repeat</keyword>
<name>A0A9P0HF10_NEZVI</name>
<dbReference type="Proteomes" id="UP001152798">
    <property type="component" value="Chromosome 5"/>
</dbReference>
<dbReference type="SUPFAM" id="SSF50998">
    <property type="entry name" value="Quinoprotein alcohol dehydrogenase-like"/>
    <property type="match status" value="1"/>
</dbReference>
<evidence type="ECO:0000313" key="7">
    <source>
        <dbReference type="EMBL" id="CAH1401190.1"/>
    </source>
</evidence>
<keyword evidence="4" id="KW-0106">Calcium</keyword>
<dbReference type="AlphaFoldDB" id="A0A9P0HF10"/>
<dbReference type="Gene3D" id="1.10.238.10">
    <property type="entry name" value="EF-hand"/>
    <property type="match status" value="1"/>
</dbReference>
<dbReference type="EMBL" id="OV725081">
    <property type="protein sequence ID" value="CAH1401190.1"/>
    <property type="molecule type" value="Genomic_DNA"/>
</dbReference>
<dbReference type="InterPro" id="IPR051242">
    <property type="entry name" value="WD-EF-hand_domain"/>
</dbReference>
<keyword evidence="2 5" id="KW-0853">WD repeat</keyword>
<evidence type="ECO:0000259" key="6">
    <source>
        <dbReference type="PROSITE" id="PS50222"/>
    </source>
</evidence>
<organism evidence="7 8">
    <name type="scientific">Nezara viridula</name>
    <name type="common">Southern green stink bug</name>
    <name type="synonym">Cimex viridulus</name>
    <dbReference type="NCBI Taxonomy" id="85310"/>
    <lineage>
        <taxon>Eukaryota</taxon>
        <taxon>Metazoa</taxon>
        <taxon>Ecdysozoa</taxon>
        <taxon>Arthropoda</taxon>
        <taxon>Hexapoda</taxon>
        <taxon>Insecta</taxon>
        <taxon>Pterygota</taxon>
        <taxon>Neoptera</taxon>
        <taxon>Paraneoptera</taxon>
        <taxon>Hemiptera</taxon>
        <taxon>Heteroptera</taxon>
        <taxon>Panheteroptera</taxon>
        <taxon>Pentatomomorpha</taxon>
        <taxon>Pentatomoidea</taxon>
        <taxon>Pentatomidae</taxon>
        <taxon>Pentatominae</taxon>
        <taxon>Nezara</taxon>
    </lineage>
</organism>
<dbReference type="InterPro" id="IPR019775">
    <property type="entry name" value="WD40_repeat_CS"/>
</dbReference>
<evidence type="ECO:0000256" key="5">
    <source>
        <dbReference type="PROSITE-ProRule" id="PRU00221"/>
    </source>
</evidence>
<keyword evidence="8" id="KW-1185">Reference proteome</keyword>
<feature type="domain" description="EF-hand" evidence="6">
    <location>
        <begin position="105"/>
        <end position="140"/>
    </location>
</feature>
<protein>
    <recommendedName>
        <fullName evidence="1">WD repeat-containing protein on Y chromosome</fullName>
    </recommendedName>
</protein>
<dbReference type="PANTHER" id="PTHR44324">
    <property type="entry name" value="WD40 REPEAT DOMAIN 95"/>
    <property type="match status" value="1"/>
</dbReference>
<dbReference type="InterPro" id="IPR015943">
    <property type="entry name" value="WD40/YVTN_repeat-like_dom_sf"/>
</dbReference>
<dbReference type="Gene3D" id="2.130.10.10">
    <property type="entry name" value="YVTN repeat-like/Quinoprotein amine dehydrogenase"/>
    <property type="match status" value="3"/>
</dbReference>
<dbReference type="GO" id="GO:0005509">
    <property type="term" value="F:calcium ion binding"/>
    <property type="evidence" value="ECO:0007669"/>
    <property type="project" value="InterPro"/>
</dbReference>
<dbReference type="SMART" id="SM00320">
    <property type="entry name" value="WD40"/>
    <property type="match status" value="6"/>
</dbReference>
<evidence type="ECO:0000256" key="1">
    <source>
        <dbReference type="ARBA" id="ARBA00014901"/>
    </source>
</evidence>